<evidence type="ECO:0000259" key="4">
    <source>
        <dbReference type="PROSITE" id="PS51898"/>
    </source>
</evidence>
<feature type="domain" description="Tyr recombinase" evidence="4">
    <location>
        <begin position="156"/>
        <end position="341"/>
    </location>
</feature>
<dbReference type="InterPro" id="IPR025269">
    <property type="entry name" value="SAM-like_dom"/>
</dbReference>
<accession>A0ABY1PAS5</accession>
<evidence type="ECO:0000256" key="2">
    <source>
        <dbReference type="ARBA" id="ARBA00023125"/>
    </source>
</evidence>
<dbReference type="Gene3D" id="1.10.443.10">
    <property type="entry name" value="Intergrase catalytic core"/>
    <property type="match status" value="1"/>
</dbReference>
<keyword evidence="3" id="KW-0233">DNA recombination</keyword>
<dbReference type="EMBL" id="FXTZ01000012">
    <property type="protein sequence ID" value="SMP30309.1"/>
    <property type="molecule type" value="Genomic_DNA"/>
</dbReference>
<dbReference type="PANTHER" id="PTHR30349:SF64">
    <property type="entry name" value="PROPHAGE INTEGRASE INTD-RELATED"/>
    <property type="match status" value="1"/>
</dbReference>
<evidence type="ECO:0000256" key="3">
    <source>
        <dbReference type="ARBA" id="ARBA00023172"/>
    </source>
</evidence>
<dbReference type="CDD" id="cd01185">
    <property type="entry name" value="INTN1_C_like"/>
    <property type="match status" value="1"/>
</dbReference>
<dbReference type="PANTHER" id="PTHR30349">
    <property type="entry name" value="PHAGE INTEGRASE-RELATED"/>
    <property type="match status" value="1"/>
</dbReference>
<dbReference type="Gene3D" id="1.10.150.130">
    <property type="match status" value="1"/>
</dbReference>
<protein>
    <submittedName>
        <fullName evidence="5">Phage integrase SAM-like domain-containing protein</fullName>
    </submittedName>
</protein>
<sequence>MDIVNRLKEEDQLRFMSITQLKELLTQSEKVHSFFSFAEKLITEMKKEERFGNAKAYQTVLNSIKEFTGNRDLYFEELNYDFLMKYQTGFLSREKKNGKKEYHINSKNKITKKNSLNGLSVYMRTIWAIFNQAIKSGIVDKKLYPFDKYTIKNEPTRKRALEMDDIRKILLINLSEDDKLFHTRNYFMASYLMCGMSFIDMAFLTVEDLKNGRVSYRRKKTSKLYDFIISEQLKQILEYYLKGKSKADFVFPIIKQNKLEKQYKDIADARKKYNVRLKLLAEKCGIASHLTAYVSRHSFATQAVLQNLPLQAVSQMLGHSSLATTQIYLKSLPNNVMDEYMKKMQIK</sequence>
<dbReference type="SUPFAM" id="SSF56349">
    <property type="entry name" value="DNA breaking-rejoining enzymes"/>
    <property type="match status" value="1"/>
</dbReference>
<reference evidence="5 6" key="1">
    <citation type="submission" date="2017-05" db="EMBL/GenBank/DDBJ databases">
        <authorList>
            <person name="Varghese N."/>
            <person name="Submissions S."/>
        </authorList>
    </citation>
    <scope>NUCLEOTIDE SEQUENCE [LARGE SCALE GENOMIC DNA]</scope>
    <source>
        <strain evidence="5 6">DSM 28214</strain>
    </source>
</reference>
<dbReference type="InterPro" id="IPR002104">
    <property type="entry name" value="Integrase_catalytic"/>
</dbReference>
<dbReference type="Proteomes" id="UP001157960">
    <property type="component" value="Unassembled WGS sequence"/>
</dbReference>
<organism evidence="5 6">
    <name type="scientific">Chryseobacterium profundimaris</name>
    <dbReference type="NCBI Taxonomy" id="1387275"/>
    <lineage>
        <taxon>Bacteria</taxon>
        <taxon>Pseudomonadati</taxon>
        <taxon>Bacteroidota</taxon>
        <taxon>Flavobacteriia</taxon>
        <taxon>Flavobacteriales</taxon>
        <taxon>Weeksellaceae</taxon>
        <taxon>Chryseobacterium group</taxon>
        <taxon>Chryseobacterium</taxon>
    </lineage>
</organism>
<comment type="caution">
    <text evidence="5">The sequence shown here is derived from an EMBL/GenBank/DDBJ whole genome shotgun (WGS) entry which is preliminary data.</text>
</comment>
<keyword evidence="2" id="KW-0238">DNA-binding</keyword>
<dbReference type="InterPro" id="IPR050090">
    <property type="entry name" value="Tyrosine_recombinase_XerCD"/>
</dbReference>
<evidence type="ECO:0000313" key="6">
    <source>
        <dbReference type="Proteomes" id="UP001157960"/>
    </source>
</evidence>
<dbReference type="InterPro" id="IPR010998">
    <property type="entry name" value="Integrase_recombinase_N"/>
</dbReference>
<dbReference type="Pfam" id="PF00589">
    <property type="entry name" value="Phage_integrase"/>
    <property type="match status" value="1"/>
</dbReference>
<gene>
    <name evidence="5" type="ORF">SAMN06264346_112119</name>
</gene>
<evidence type="ECO:0000256" key="1">
    <source>
        <dbReference type="ARBA" id="ARBA00008857"/>
    </source>
</evidence>
<name>A0ABY1PAS5_9FLAO</name>
<dbReference type="InterPro" id="IPR013762">
    <property type="entry name" value="Integrase-like_cat_sf"/>
</dbReference>
<dbReference type="InterPro" id="IPR011010">
    <property type="entry name" value="DNA_brk_join_enz"/>
</dbReference>
<dbReference type="Pfam" id="PF13102">
    <property type="entry name" value="Phage_int_SAM_5"/>
    <property type="match status" value="1"/>
</dbReference>
<evidence type="ECO:0000313" key="5">
    <source>
        <dbReference type="EMBL" id="SMP30309.1"/>
    </source>
</evidence>
<keyword evidence="6" id="KW-1185">Reference proteome</keyword>
<proteinExistence type="inferred from homology"/>
<dbReference type="PROSITE" id="PS51898">
    <property type="entry name" value="TYR_RECOMBINASE"/>
    <property type="match status" value="1"/>
</dbReference>
<dbReference type="RefSeq" id="WP_283423191.1">
    <property type="nucleotide sequence ID" value="NZ_FXTZ01000012.1"/>
</dbReference>
<comment type="similarity">
    <text evidence="1">Belongs to the 'phage' integrase family.</text>
</comment>